<keyword evidence="9" id="KW-1185">Reference proteome</keyword>
<comment type="subcellular location">
    <subcellularLocation>
        <location evidence="1">Cell membrane</location>
        <topology evidence="1">Multi-pass membrane protein</topology>
    </subcellularLocation>
</comment>
<evidence type="ECO:0000256" key="7">
    <source>
        <dbReference type="SAM" id="Phobius"/>
    </source>
</evidence>
<feature type="transmembrane region" description="Helical" evidence="7">
    <location>
        <begin position="240"/>
        <end position="257"/>
    </location>
</feature>
<sequence length="327" mass="36087">MIQLSYAFTLFLSLFLEALPFLLLGIFVSSWLLVFADEHRLATKFPRRPIIGAIVGSWLGLIVPVGQYGNIPVTRRLLLQGIPKSVAMSFLIAAPTINPIVLWITWKAFPEQPGMIFFRVLFAWVMAVVIACIFSTYNDKLPSGGEANGIESRSPLLRSGTFLLSPVPSQPLQEIENLDEGDRAATTTKKSRKLAANLFVENTVRELIELSIFLVLGCAIASICQVFFPQEALLNWAKTPATQILVMLLLGTVLSVGSTADVFFISFLNATFLRGALLAFLLFSSIIDLKAIPLMLSTFRAKFVLYLLILAGLLTFLLTVFLDFYAG</sequence>
<feature type="transmembrane region" description="Helical" evidence="7">
    <location>
        <begin position="86"/>
        <end position="104"/>
    </location>
</feature>
<proteinExistence type="inferred from homology"/>
<dbReference type="InterPro" id="IPR005524">
    <property type="entry name" value="DUF318"/>
</dbReference>
<dbReference type="PANTHER" id="PTHR34184">
    <property type="entry name" value="UPF0718 PROTEIN YCGR"/>
    <property type="match status" value="1"/>
</dbReference>
<dbReference type="GO" id="GO:0005886">
    <property type="term" value="C:plasma membrane"/>
    <property type="evidence" value="ECO:0007669"/>
    <property type="project" value="UniProtKB-SubCell"/>
</dbReference>
<feature type="transmembrane region" description="Helical" evidence="7">
    <location>
        <begin position="6"/>
        <end position="36"/>
    </location>
</feature>
<dbReference type="OrthoDB" id="425556at2"/>
<keyword evidence="4 7" id="KW-0812">Transmembrane</keyword>
<dbReference type="STRING" id="1921803.NIES593_13490"/>
<comment type="caution">
    <text evidence="8">The sequence shown here is derived from an EMBL/GenBank/DDBJ whole genome shotgun (WGS) entry which is preliminary data.</text>
</comment>
<feature type="transmembrane region" description="Helical" evidence="7">
    <location>
        <begin position="303"/>
        <end position="326"/>
    </location>
</feature>
<evidence type="ECO:0000313" key="9">
    <source>
        <dbReference type="Proteomes" id="UP000186868"/>
    </source>
</evidence>
<accession>A0A1U7HF68</accession>
<evidence type="ECO:0000256" key="5">
    <source>
        <dbReference type="ARBA" id="ARBA00022989"/>
    </source>
</evidence>
<dbReference type="Pfam" id="PF03773">
    <property type="entry name" value="ArsP_1"/>
    <property type="match status" value="1"/>
</dbReference>
<comment type="similarity">
    <text evidence="2">Belongs to the UPF0718 family.</text>
</comment>
<protein>
    <recommendedName>
        <fullName evidence="10">Permease</fullName>
    </recommendedName>
</protein>
<keyword evidence="5 7" id="KW-1133">Transmembrane helix</keyword>
<evidence type="ECO:0000256" key="3">
    <source>
        <dbReference type="ARBA" id="ARBA00022475"/>
    </source>
</evidence>
<name>A0A1U7HF68_9CYAN</name>
<evidence type="ECO:0000313" key="8">
    <source>
        <dbReference type="EMBL" id="OKH22204.1"/>
    </source>
</evidence>
<dbReference type="InterPro" id="IPR052923">
    <property type="entry name" value="UPF0718"/>
</dbReference>
<dbReference type="AlphaFoldDB" id="A0A1U7HF68"/>
<evidence type="ECO:0000256" key="1">
    <source>
        <dbReference type="ARBA" id="ARBA00004651"/>
    </source>
</evidence>
<evidence type="ECO:0000256" key="4">
    <source>
        <dbReference type="ARBA" id="ARBA00022692"/>
    </source>
</evidence>
<feature type="transmembrane region" description="Helical" evidence="7">
    <location>
        <begin position="207"/>
        <end position="228"/>
    </location>
</feature>
<evidence type="ECO:0008006" key="10">
    <source>
        <dbReference type="Google" id="ProtNLM"/>
    </source>
</evidence>
<organism evidence="8 9">
    <name type="scientific">Hydrococcus rivularis NIES-593</name>
    <dbReference type="NCBI Taxonomy" id="1921803"/>
    <lineage>
        <taxon>Bacteria</taxon>
        <taxon>Bacillati</taxon>
        <taxon>Cyanobacteriota</taxon>
        <taxon>Cyanophyceae</taxon>
        <taxon>Pleurocapsales</taxon>
        <taxon>Hydrococcaceae</taxon>
        <taxon>Hydrococcus</taxon>
    </lineage>
</organism>
<dbReference type="Proteomes" id="UP000186868">
    <property type="component" value="Unassembled WGS sequence"/>
</dbReference>
<dbReference type="EMBL" id="MRCB01000015">
    <property type="protein sequence ID" value="OKH22204.1"/>
    <property type="molecule type" value="Genomic_DNA"/>
</dbReference>
<gene>
    <name evidence="8" type="ORF">NIES593_13490</name>
</gene>
<dbReference type="PANTHER" id="PTHR34184:SF4">
    <property type="entry name" value="UPF0718 PROTEIN YCGR"/>
    <property type="match status" value="1"/>
</dbReference>
<reference evidence="8 9" key="1">
    <citation type="submission" date="2016-11" db="EMBL/GenBank/DDBJ databases">
        <title>Draft Genome Sequences of Nine Cyanobacterial Strains from Diverse Habitats.</title>
        <authorList>
            <person name="Zhu T."/>
            <person name="Hou S."/>
            <person name="Lu X."/>
            <person name="Hess W.R."/>
        </authorList>
    </citation>
    <scope>NUCLEOTIDE SEQUENCE [LARGE SCALE GENOMIC DNA]</scope>
    <source>
        <strain evidence="8 9">NIES-593</strain>
    </source>
</reference>
<feature type="transmembrane region" description="Helical" evidence="7">
    <location>
        <begin position="263"/>
        <end position="283"/>
    </location>
</feature>
<feature type="transmembrane region" description="Helical" evidence="7">
    <location>
        <begin position="116"/>
        <end position="137"/>
    </location>
</feature>
<keyword evidence="6 7" id="KW-0472">Membrane</keyword>
<keyword evidence="3" id="KW-1003">Cell membrane</keyword>
<feature type="transmembrane region" description="Helical" evidence="7">
    <location>
        <begin position="48"/>
        <end position="66"/>
    </location>
</feature>
<evidence type="ECO:0000256" key="6">
    <source>
        <dbReference type="ARBA" id="ARBA00023136"/>
    </source>
</evidence>
<dbReference type="RefSeq" id="WP_073600079.1">
    <property type="nucleotide sequence ID" value="NZ_MRCB01000015.1"/>
</dbReference>
<evidence type="ECO:0000256" key="2">
    <source>
        <dbReference type="ARBA" id="ARBA00006386"/>
    </source>
</evidence>